<evidence type="ECO:0000256" key="8">
    <source>
        <dbReference type="ARBA" id="ARBA00022898"/>
    </source>
</evidence>
<evidence type="ECO:0000313" key="15">
    <source>
        <dbReference type="Proteomes" id="UP001333102"/>
    </source>
</evidence>
<dbReference type="HAMAP" id="MF_01023">
    <property type="entry name" value="HisC_aminotrans_2"/>
    <property type="match status" value="1"/>
</dbReference>
<keyword evidence="15" id="KW-1185">Reference proteome</keyword>
<evidence type="ECO:0000256" key="2">
    <source>
        <dbReference type="ARBA" id="ARBA00005011"/>
    </source>
</evidence>
<evidence type="ECO:0000256" key="3">
    <source>
        <dbReference type="ARBA" id="ARBA00007970"/>
    </source>
</evidence>
<keyword evidence="9 11" id="KW-0368">Histidine biosynthesis</keyword>
<proteinExistence type="inferred from homology"/>
<dbReference type="InterPro" id="IPR050106">
    <property type="entry name" value="HistidinolP_aminotransfase"/>
</dbReference>
<dbReference type="EMBL" id="CP141614">
    <property type="protein sequence ID" value="WRP14085.1"/>
    <property type="molecule type" value="Genomic_DNA"/>
</dbReference>
<dbReference type="PANTHER" id="PTHR43643">
    <property type="entry name" value="HISTIDINOL-PHOSPHATE AMINOTRANSFERASE 2"/>
    <property type="match status" value="1"/>
</dbReference>
<evidence type="ECO:0000256" key="9">
    <source>
        <dbReference type="ARBA" id="ARBA00023102"/>
    </source>
</evidence>
<evidence type="ECO:0000259" key="13">
    <source>
        <dbReference type="Pfam" id="PF00155"/>
    </source>
</evidence>
<dbReference type="SUPFAM" id="SSF53383">
    <property type="entry name" value="PLP-dependent transferases"/>
    <property type="match status" value="1"/>
</dbReference>
<feature type="modified residue" description="N6-(pyridoxal phosphate)lysine" evidence="11">
    <location>
        <position position="229"/>
    </location>
</feature>
<dbReference type="EC" id="2.6.1.9" evidence="11"/>
<dbReference type="PANTHER" id="PTHR43643:SF6">
    <property type="entry name" value="HISTIDINOL-PHOSPHATE AMINOTRANSFERASE"/>
    <property type="match status" value="1"/>
</dbReference>
<dbReference type="InterPro" id="IPR005861">
    <property type="entry name" value="HisP_aminotrans"/>
</dbReference>
<dbReference type="InterPro" id="IPR015422">
    <property type="entry name" value="PyrdxlP-dep_Trfase_small"/>
</dbReference>
<comment type="cofactor">
    <cofactor evidence="1 11">
        <name>pyridoxal 5'-phosphate</name>
        <dbReference type="ChEBI" id="CHEBI:597326"/>
    </cofactor>
</comment>
<dbReference type="InterPro" id="IPR004839">
    <property type="entry name" value="Aminotransferase_I/II_large"/>
</dbReference>
<reference evidence="15" key="1">
    <citation type="submission" date="2023-12" db="EMBL/GenBank/DDBJ databases">
        <title>Novel isolates from deep terrestrial aquifers shed light on the physiology and ecology of the class Limnochordia.</title>
        <authorList>
            <person name="Karnachuk O.V."/>
            <person name="Lukina A.P."/>
            <person name="Avakyan M.R."/>
            <person name="Kadnikov V."/>
            <person name="Begmatov S."/>
            <person name="Beletsky A.V."/>
            <person name="Mardanov A.V."/>
            <person name="Ravin N.V."/>
        </authorList>
    </citation>
    <scope>NUCLEOTIDE SEQUENCE [LARGE SCALE GENOMIC DNA]</scope>
    <source>
        <strain evidence="15">LN</strain>
    </source>
</reference>
<sequence>MSSASQRRYDLRPQLEGLPRYVPGLSAADVGPTPEGEPVKLSSNENPLGPSPRAVEAIARAAWEVHRYPDATCRRLREALARRWDVPSDQVVVSNGGDNLITLLAQVMLGPGQVAAVPAVTFATYEIAARLSGAIVERVPMRGSAVDVEALAARLAAGARLGFVANPNNPTGTVLTASELDRLLEAVPEGSALVVDEAYAEFVGSPDFPDVPARVRQGAPVVVIRTFSKVYGLAGLRVGYALAPRPIAEAMWRAREAFATNRLAEAAALAALEDQAHLERTREMVAAGRRQLYELAEELGLAYVPSEANFVWIRTGVPSEQLVPALARRGVLVRPGHLWGEPAYIRVTVGTPAQNRRFGEALRQALADLGA</sequence>
<evidence type="ECO:0000256" key="12">
    <source>
        <dbReference type="SAM" id="MobiDB-lite"/>
    </source>
</evidence>
<comment type="subunit">
    <text evidence="4 11">Homodimer.</text>
</comment>
<dbReference type="RefSeq" id="WP_324668377.1">
    <property type="nucleotide sequence ID" value="NZ_CP141614.1"/>
</dbReference>
<evidence type="ECO:0000313" key="14">
    <source>
        <dbReference type="EMBL" id="WRP14085.1"/>
    </source>
</evidence>
<dbReference type="NCBIfam" id="TIGR01141">
    <property type="entry name" value="hisC"/>
    <property type="match status" value="1"/>
</dbReference>
<dbReference type="Gene3D" id="3.40.640.10">
    <property type="entry name" value="Type I PLP-dependent aspartate aminotransferase-like (Major domain)"/>
    <property type="match status" value="1"/>
</dbReference>
<dbReference type="GO" id="GO:0004400">
    <property type="term" value="F:histidinol-phosphate transaminase activity"/>
    <property type="evidence" value="ECO:0007669"/>
    <property type="project" value="UniProtKB-EC"/>
</dbReference>
<dbReference type="Pfam" id="PF00155">
    <property type="entry name" value="Aminotran_1_2"/>
    <property type="match status" value="1"/>
</dbReference>
<dbReference type="Gene3D" id="3.90.1150.10">
    <property type="entry name" value="Aspartate Aminotransferase, domain 1"/>
    <property type="match status" value="1"/>
</dbReference>
<accession>A0ABZ1BND0</accession>
<comment type="similarity">
    <text evidence="3 11">Belongs to the class-II pyridoxal-phosphate-dependent aminotransferase family. Histidinol-phosphate aminotransferase subfamily.</text>
</comment>
<dbReference type="InterPro" id="IPR015421">
    <property type="entry name" value="PyrdxlP-dep_Trfase_major"/>
</dbReference>
<keyword evidence="6 11" id="KW-0028">Amino-acid biosynthesis</keyword>
<evidence type="ECO:0000256" key="5">
    <source>
        <dbReference type="ARBA" id="ARBA00022576"/>
    </source>
</evidence>
<keyword evidence="8 11" id="KW-0663">Pyridoxal phosphate</keyword>
<evidence type="ECO:0000256" key="4">
    <source>
        <dbReference type="ARBA" id="ARBA00011738"/>
    </source>
</evidence>
<feature type="domain" description="Aminotransferase class I/classII large" evidence="13">
    <location>
        <begin position="39"/>
        <end position="361"/>
    </location>
</feature>
<dbReference type="CDD" id="cd00609">
    <property type="entry name" value="AAT_like"/>
    <property type="match status" value="1"/>
</dbReference>
<evidence type="ECO:0000256" key="1">
    <source>
        <dbReference type="ARBA" id="ARBA00001933"/>
    </source>
</evidence>
<keyword evidence="5 11" id="KW-0032">Aminotransferase</keyword>
<comment type="pathway">
    <text evidence="2 11">Amino-acid biosynthesis; L-histidine biosynthesis; L-histidine from 5-phospho-alpha-D-ribose 1-diphosphate: step 7/9.</text>
</comment>
<keyword evidence="7 11" id="KW-0808">Transferase</keyword>
<gene>
    <name evidence="11 14" type="primary">hisC</name>
    <name evidence="14" type="ORF">VLY81_11735</name>
</gene>
<evidence type="ECO:0000256" key="7">
    <source>
        <dbReference type="ARBA" id="ARBA00022679"/>
    </source>
</evidence>
<organism evidence="14 15">
    <name type="scientific">Geochorda subterranea</name>
    <dbReference type="NCBI Taxonomy" id="3109564"/>
    <lineage>
        <taxon>Bacteria</taxon>
        <taxon>Bacillati</taxon>
        <taxon>Bacillota</taxon>
        <taxon>Limnochordia</taxon>
        <taxon>Limnochordales</taxon>
        <taxon>Geochordaceae</taxon>
        <taxon>Geochorda</taxon>
    </lineage>
</organism>
<feature type="region of interest" description="Disordered" evidence="12">
    <location>
        <begin position="20"/>
        <end position="51"/>
    </location>
</feature>
<comment type="catalytic activity">
    <reaction evidence="10 11">
        <text>L-histidinol phosphate + 2-oxoglutarate = 3-(imidazol-4-yl)-2-oxopropyl phosphate + L-glutamate</text>
        <dbReference type="Rhea" id="RHEA:23744"/>
        <dbReference type="ChEBI" id="CHEBI:16810"/>
        <dbReference type="ChEBI" id="CHEBI:29985"/>
        <dbReference type="ChEBI" id="CHEBI:57766"/>
        <dbReference type="ChEBI" id="CHEBI:57980"/>
        <dbReference type="EC" id="2.6.1.9"/>
    </reaction>
</comment>
<evidence type="ECO:0000256" key="10">
    <source>
        <dbReference type="ARBA" id="ARBA00047481"/>
    </source>
</evidence>
<evidence type="ECO:0000256" key="6">
    <source>
        <dbReference type="ARBA" id="ARBA00022605"/>
    </source>
</evidence>
<name>A0ABZ1BND0_9FIRM</name>
<protein>
    <recommendedName>
        <fullName evidence="11">Histidinol-phosphate aminotransferase</fullName>
        <ecNumber evidence="11">2.6.1.9</ecNumber>
    </recommendedName>
    <alternativeName>
        <fullName evidence="11">Imidazole acetol-phosphate transaminase</fullName>
    </alternativeName>
</protein>
<dbReference type="Proteomes" id="UP001333102">
    <property type="component" value="Chromosome"/>
</dbReference>
<evidence type="ECO:0000256" key="11">
    <source>
        <dbReference type="HAMAP-Rule" id="MF_01023"/>
    </source>
</evidence>
<dbReference type="InterPro" id="IPR015424">
    <property type="entry name" value="PyrdxlP-dep_Trfase"/>
</dbReference>